<evidence type="ECO:0000256" key="1">
    <source>
        <dbReference type="ARBA" id="ARBA00023002"/>
    </source>
</evidence>
<dbReference type="InterPro" id="IPR036509">
    <property type="entry name" value="Met_Sox_Rdtase_MsrA_sf"/>
</dbReference>
<gene>
    <name evidence="4" type="primary">msrA</name>
    <name evidence="6" type="ORF">A2856_01960</name>
</gene>
<evidence type="ECO:0000313" key="6">
    <source>
        <dbReference type="EMBL" id="OGL66611.1"/>
    </source>
</evidence>
<keyword evidence="1 4" id="KW-0560">Oxidoreductase</keyword>
<comment type="function">
    <text evidence="4">Has an important function as a repair enzyme for proteins that have been inactivated by oxidation. Catalyzes the reversible oxidation-reduction of methionine sulfoxide in proteins to methionine.</text>
</comment>
<evidence type="ECO:0000256" key="3">
    <source>
        <dbReference type="ARBA" id="ARBA00048782"/>
    </source>
</evidence>
<protein>
    <recommendedName>
        <fullName evidence="4">Peptide methionine sulfoxide reductase MsrA</fullName>
        <shortName evidence="4">Protein-methionine-S-oxide reductase</shortName>
        <ecNumber evidence="4">1.8.4.11</ecNumber>
    </recommendedName>
    <alternativeName>
        <fullName evidence="4">Peptide-methionine (S)-S-oxide reductase</fullName>
        <shortName evidence="4">Peptide Met(O) reductase</shortName>
    </alternativeName>
</protein>
<organism evidence="6 7">
    <name type="scientific">Candidatus Uhrbacteria bacterium RIFCSPHIGHO2_01_FULL_63_20</name>
    <dbReference type="NCBI Taxonomy" id="1802385"/>
    <lineage>
        <taxon>Bacteria</taxon>
        <taxon>Candidatus Uhriibacteriota</taxon>
    </lineage>
</organism>
<comment type="catalytic activity">
    <reaction evidence="3 4">
        <text>[thioredoxin]-disulfide + L-methionine + H2O = L-methionine (S)-S-oxide + [thioredoxin]-dithiol</text>
        <dbReference type="Rhea" id="RHEA:19993"/>
        <dbReference type="Rhea" id="RHEA-COMP:10698"/>
        <dbReference type="Rhea" id="RHEA-COMP:10700"/>
        <dbReference type="ChEBI" id="CHEBI:15377"/>
        <dbReference type="ChEBI" id="CHEBI:29950"/>
        <dbReference type="ChEBI" id="CHEBI:50058"/>
        <dbReference type="ChEBI" id="CHEBI:57844"/>
        <dbReference type="ChEBI" id="CHEBI:58772"/>
        <dbReference type="EC" id="1.8.4.11"/>
    </reaction>
</comment>
<dbReference type="GO" id="GO:0008113">
    <property type="term" value="F:peptide-methionine (S)-S-oxide reductase activity"/>
    <property type="evidence" value="ECO:0007669"/>
    <property type="project" value="UniProtKB-UniRule"/>
</dbReference>
<dbReference type="Gene3D" id="3.30.1060.10">
    <property type="entry name" value="Peptide methionine sulphoxide reductase MsrA"/>
    <property type="match status" value="1"/>
</dbReference>
<dbReference type="AlphaFoldDB" id="A0A1F7TKW2"/>
<evidence type="ECO:0000256" key="2">
    <source>
        <dbReference type="ARBA" id="ARBA00047806"/>
    </source>
</evidence>
<comment type="caution">
    <text evidence="6">The sequence shown here is derived from an EMBL/GenBank/DDBJ whole genome shotgun (WGS) entry which is preliminary data.</text>
</comment>
<evidence type="ECO:0000259" key="5">
    <source>
        <dbReference type="Pfam" id="PF01625"/>
    </source>
</evidence>
<dbReference type="SUPFAM" id="SSF55068">
    <property type="entry name" value="Peptide methionine sulfoxide reductase"/>
    <property type="match status" value="1"/>
</dbReference>
<comment type="similarity">
    <text evidence="4">Belongs to the MsrA Met sulfoxide reductase family.</text>
</comment>
<dbReference type="NCBIfam" id="TIGR00401">
    <property type="entry name" value="msrA"/>
    <property type="match status" value="1"/>
</dbReference>
<dbReference type="HAMAP" id="MF_01401">
    <property type="entry name" value="MsrA"/>
    <property type="match status" value="1"/>
</dbReference>
<feature type="domain" description="Peptide methionine sulphoxide reductase MsrA" evidence="5">
    <location>
        <begin position="1"/>
        <end position="137"/>
    </location>
</feature>
<dbReference type="Proteomes" id="UP000177885">
    <property type="component" value="Unassembled WGS sequence"/>
</dbReference>
<dbReference type="Pfam" id="PF01625">
    <property type="entry name" value="PMSR"/>
    <property type="match status" value="1"/>
</dbReference>
<dbReference type="GO" id="GO:0033744">
    <property type="term" value="F:L-methionine:thioredoxin-disulfide S-oxidoreductase activity"/>
    <property type="evidence" value="ECO:0007669"/>
    <property type="project" value="RHEA"/>
</dbReference>
<dbReference type="PANTHER" id="PTHR43774:SF1">
    <property type="entry name" value="PEPTIDE METHIONINE SULFOXIDE REDUCTASE MSRA 2"/>
    <property type="match status" value="1"/>
</dbReference>
<name>A0A1F7TKW2_9BACT</name>
<comment type="caution">
    <text evidence="4">Lacks conserved residue(s) required for the propagation of feature annotation.</text>
</comment>
<reference evidence="6 7" key="1">
    <citation type="journal article" date="2016" name="Nat. Commun.">
        <title>Thousands of microbial genomes shed light on interconnected biogeochemical processes in an aquifer system.</title>
        <authorList>
            <person name="Anantharaman K."/>
            <person name="Brown C.T."/>
            <person name="Hug L.A."/>
            <person name="Sharon I."/>
            <person name="Castelle C.J."/>
            <person name="Probst A.J."/>
            <person name="Thomas B.C."/>
            <person name="Singh A."/>
            <person name="Wilkins M.J."/>
            <person name="Karaoz U."/>
            <person name="Brodie E.L."/>
            <person name="Williams K.H."/>
            <person name="Hubbard S.S."/>
            <person name="Banfield J.F."/>
        </authorList>
    </citation>
    <scope>NUCLEOTIDE SEQUENCE [LARGE SCALE GENOMIC DNA]</scope>
</reference>
<dbReference type="EMBL" id="MGDT01000007">
    <property type="protein sequence ID" value="OGL66611.1"/>
    <property type="molecule type" value="Genomic_DNA"/>
</dbReference>
<proteinExistence type="inferred from homology"/>
<dbReference type="EC" id="1.8.4.11" evidence="4"/>
<dbReference type="InterPro" id="IPR002569">
    <property type="entry name" value="Met_Sox_Rdtase_MsrA_dom"/>
</dbReference>
<comment type="catalytic activity">
    <reaction evidence="2 4">
        <text>L-methionyl-[protein] + [thioredoxin]-disulfide + H2O = L-methionyl-(S)-S-oxide-[protein] + [thioredoxin]-dithiol</text>
        <dbReference type="Rhea" id="RHEA:14217"/>
        <dbReference type="Rhea" id="RHEA-COMP:10698"/>
        <dbReference type="Rhea" id="RHEA-COMP:10700"/>
        <dbReference type="Rhea" id="RHEA-COMP:12313"/>
        <dbReference type="Rhea" id="RHEA-COMP:12315"/>
        <dbReference type="ChEBI" id="CHEBI:15377"/>
        <dbReference type="ChEBI" id="CHEBI:16044"/>
        <dbReference type="ChEBI" id="CHEBI:29950"/>
        <dbReference type="ChEBI" id="CHEBI:44120"/>
        <dbReference type="ChEBI" id="CHEBI:50058"/>
        <dbReference type="EC" id="1.8.4.11"/>
    </reaction>
</comment>
<evidence type="ECO:0000313" key="7">
    <source>
        <dbReference type="Proteomes" id="UP000177885"/>
    </source>
</evidence>
<dbReference type="STRING" id="1802385.A2856_01960"/>
<evidence type="ECO:0000256" key="4">
    <source>
        <dbReference type="HAMAP-Rule" id="MF_01401"/>
    </source>
</evidence>
<sequence length="148" mass="16965">MEELFRAQPGVVDTETGYAGGEHENPTYENHPGHAEALQITYDPKKTTYRDLLDFFFQIHDPTTLNRQGNDIGASYRSAIFYGDDDEKREAERFIEIVDASKRWQKPVVTSLEPLTTFTPAEAEHQDYLQKNPGGYACHFPRFGSYLK</sequence>
<dbReference type="PANTHER" id="PTHR43774">
    <property type="entry name" value="PEPTIDE METHIONINE SULFOXIDE REDUCTASE"/>
    <property type="match status" value="1"/>
</dbReference>
<accession>A0A1F7TKW2</accession>